<keyword evidence="6" id="KW-1185">Reference proteome</keyword>
<dbReference type="InterPro" id="IPR001387">
    <property type="entry name" value="Cro/C1-type_HTH"/>
</dbReference>
<dbReference type="InterPro" id="IPR010982">
    <property type="entry name" value="Lambda_DNA-bd_dom_sf"/>
</dbReference>
<protein>
    <recommendedName>
        <fullName evidence="4">HTH cro/C1-type domain-containing protein</fullName>
    </recommendedName>
</protein>
<dbReference type="RefSeq" id="WP_189223760.1">
    <property type="nucleotide sequence ID" value="NZ_BMRG01000004.1"/>
</dbReference>
<keyword evidence="3" id="KW-0804">Transcription</keyword>
<dbReference type="SUPFAM" id="SSF47413">
    <property type="entry name" value="lambda repressor-like DNA-binding domains"/>
    <property type="match status" value="1"/>
</dbReference>
<comment type="caution">
    <text evidence="5">The sequence shown here is derived from an EMBL/GenBank/DDBJ whole genome shotgun (WGS) entry which is preliminary data.</text>
</comment>
<evidence type="ECO:0000313" key="5">
    <source>
        <dbReference type="EMBL" id="GGP55002.1"/>
    </source>
</evidence>
<dbReference type="Gene3D" id="1.10.260.40">
    <property type="entry name" value="lambda repressor-like DNA-binding domains"/>
    <property type="match status" value="1"/>
</dbReference>
<proteinExistence type="predicted"/>
<dbReference type="GO" id="GO:0003677">
    <property type="term" value="F:DNA binding"/>
    <property type="evidence" value="ECO:0007669"/>
    <property type="project" value="UniProtKB-KW"/>
</dbReference>
<gene>
    <name evidence="5" type="ORF">GCM10010185_29410</name>
</gene>
<reference evidence="5" key="1">
    <citation type="journal article" date="2014" name="Int. J. Syst. Evol. Microbiol.">
        <title>Complete genome sequence of Corynebacterium casei LMG S-19264T (=DSM 44701T), isolated from a smear-ripened cheese.</title>
        <authorList>
            <consortium name="US DOE Joint Genome Institute (JGI-PGF)"/>
            <person name="Walter F."/>
            <person name="Albersmeier A."/>
            <person name="Kalinowski J."/>
            <person name="Ruckert C."/>
        </authorList>
    </citation>
    <scope>NUCLEOTIDE SEQUENCE</scope>
    <source>
        <strain evidence="5">JCM 3313</strain>
    </source>
</reference>
<dbReference type="Proteomes" id="UP000639606">
    <property type="component" value="Unassembled WGS sequence"/>
</dbReference>
<dbReference type="PROSITE" id="PS50943">
    <property type="entry name" value="HTH_CROC1"/>
    <property type="match status" value="1"/>
</dbReference>
<dbReference type="CDD" id="cd00093">
    <property type="entry name" value="HTH_XRE"/>
    <property type="match status" value="1"/>
</dbReference>
<evidence type="ECO:0000259" key="4">
    <source>
        <dbReference type="PROSITE" id="PS50943"/>
    </source>
</evidence>
<evidence type="ECO:0000256" key="3">
    <source>
        <dbReference type="ARBA" id="ARBA00023163"/>
    </source>
</evidence>
<dbReference type="EMBL" id="BMRG01000004">
    <property type="protein sequence ID" value="GGP55002.1"/>
    <property type="molecule type" value="Genomic_DNA"/>
</dbReference>
<dbReference type="Pfam" id="PF13560">
    <property type="entry name" value="HTH_31"/>
    <property type="match status" value="1"/>
</dbReference>
<keyword evidence="2" id="KW-0238">DNA-binding</keyword>
<reference evidence="5" key="2">
    <citation type="submission" date="2020-09" db="EMBL/GenBank/DDBJ databases">
        <authorList>
            <person name="Sun Q."/>
            <person name="Ohkuma M."/>
        </authorList>
    </citation>
    <scope>NUCLEOTIDE SEQUENCE</scope>
    <source>
        <strain evidence="5">JCM 3313</strain>
    </source>
</reference>
<name>A0A918ALN4_9PSEU</name>
<dbReference type="GO" id="GO:0003700">
    <property type="term" value="F:DNA-binding transcription factor activity"/>
    <property type="evidence" value="ECO:0007669"/>
    <property type="project" value="TreeGrafter"/>
</dbReference>
<dbReference type="GO" id="GO:0005829">
    <property type="term" value="C:cytosol"/>
    <property type="evidence" value="ECO:0007669"/>
    <property type="project" value="TreeGrafter"/>
</dbReference>
<dbReference type="SMART" id="SM00530">
    <property type="entry name" value="HTH_XRE"/>
    <property type="match status" value="1"/>
</dbReference>
<dbReference type="InterPro" id="IPR050807">
    <property type="entry name" value="TransReg_Diox_bact_type"/>
</dbReference>
<keyword evidence="1" id="KW-0805">Transcription regulation</keyword>
<evidence type="ECO:0000313" key="6">
    <source>
        <dbReference type="Proteomes" id="UP000639606"/>
    </source>
</evidence>
<sequence>MTDDSHIGRRLREVRSWRRLSLTAAAELAGITPAYLSMIERGLRPVTKRSTLEALADALQVAPTELSGSPFAPTDAADAEAHAAIREVETVLSTVDLGVDPGGEPAPWPQLRDRVIHLNAVLRPEADYAAQGRVVPGLLLDLHTAYVHHPAHRRAVLVGLLHAYHAAAVLTKNLGVRGLPLVAARLAQQCAEELDSPEWLAFAVWLRGNVAGAQSRAHQLAASVRGADRLIGSDGANALQARGMLHLNAALAAASMRDADTVRTHLDEAAALVERLPEQRENFAFLHFGRPNLGVWRVSLATELGQGAKVAELARLVDPDELPAKARRAVYWTDLGRALLTERVTVDQGIRALVTAESIAPQRVRNDVFVREAVADLLRRARRDAAGRELRGLAWRMGVAPTG</sequence>
<feature type="domain" description="HTH cro/C1-type" evidence="4">
    <location>
        <begin position="11"/>
        <end position="66"/>
    </location>
</feature>
<dbReference type="AlphaFoldDB" id="A0A918ALN4"/>
<dbReference type="PANTHER" id="PTHR46797">
    <property type="entry name" value="HTH-TYPE TRANSCRIPTIONAL REGULATOR"/>
    <property type="match status" value="1"/>
</dbReference>
<evidence type="ECO:0000256" key="2">
    <source>
        <dbReference type="ARBA" id="ARBA00023125"/>
    </source>
</evidence>
<evidence type="ECO:0000256" key="1">
    <source>
        <dbReference type="ARBA" id="ARBA00023015"/>
    </source>
</evidence>
<accession>A0A918ALN4</accession>
<dbReference type="PANTHER" id="PTHR46797:SF23">
    <property type="entry name" value="HTH-TYPE TRANSCRIPTIONAL REGULATOR SUTR"/>
    <property type="match status" value="1"/>
</dbReference>
<organism evidence="5 6">
    <name type="scientific">Saccharothrix coeruleofusca</name>
    <dbReference type="NCBI Taxonomy" id="33919"/>
    <lineage>
        <taxon>Bacteria</taxon>
        <taxon>Bacillati</taxon>
        <taxon>Actinomycetota</taxon>
        <taxon>Actinomycetes</taxon>
        <taxon>Pseudonocardiales</taxon>
        <taxon>Pseudonocardiaceae</taxon>
        <taxon>Saccharothrix</taxon>
    </lineage>
</organism>